<dbReference type="Proteomes" id="UP000182589">
    <property type="component" value="Unassembled WGS sequence"/>
</dbReference>
<accession>A0A1H2V5J3</accession>
<organism evidence="1 2">
    <name type="scientific">Alicyclobacillus hesperidum</name>
    <dbReference type="NCBI Taxonomy" id="89784"/>
    <lineage>
        <taxon>Bacteria</taxon>
        <taxon>Bacillati</taxon>
        <taxon>Bacillota</taxon>
        <taxon>Bacilli</taxon>
        <taxon>Bacillales</taxon>
        <taxon>Alicyclobacillaceae</taxon>
        <taxon>Alicyclobacillus</taxon>
    </lineage>
</organism>
<dbReference type="EMBL" id="FNOJ01000010">
    <property type="protein sequence ID" value="SDW63583.1"/>
    <property type="molecule type" value="Genomic_DNA"/>
</dbReference>
<sequence>GTGWHVYMMSPSASTEFTPIVRTQLDISIFPLKQNTLQGIHVPYYYML</sequence>
<keyword evidence="2" id="KW-1185">Reference proteome</keyword>
<feature type="non-terminal residue" evidence="1">
    <location>
        <position position="1"/>
    </location>
</feature>
<reference evidence="2" key="1">
    <citation type="submission" date="2016-10" db="EMBL/GenBank/DDBJ databases">
        <authorList>
            <person name="Varghese N."/>
        </authorList>
    </citation>
    <scope>NUCLEOTIDE SEQUENCE [LARGE SCALE GENOMIC DNA]</scope>
    <source>
        <strain evidence="2">DSM 12489</strain>
    </source>
</reference>
<proteinExistence type="predicted"/>
<name>A0A1H2V5J3_9BACL</name>
<evidence type="ECO:0000313" key="2">
    <source>
        <dbReference type="Proteomes" id="UP000182589"/>
    </source>
</evidence>
<evidence type="ECO:0000313" key="1">
    <source>
        <dbReference type="EMBL" id="SDW63583.1"/>
    </source>
</evidence>
<gene>
    <name evidence="1" type="ORF">SAMN04489725_1101</name>
</gene>
<dbReference type="AlphaFoldDB" id="A0A1H2V5J3"/>
<protein>
    <submittedName>
        <fullName evidence="1">Uncharacterized protein</fullName>
    </submittedName>
</protein>